<organism evidence="1 2">
    <name type="scientific">Papilio machaon</name>
    <name type="common">Old World swallowtail butterfly</name>
    <dbReference type="NCBI Taxonomy" id="76193"/>
    <lineage>
        <taxon>Eukaryota</taxon>
        <taxon>Metazoa</taxon>
        <taxon>Ecdysozoa</taxon>
        <taxon>Arthropoda</taxon>
        <taxon>Hexapoda</taxon>
        <taxon>Insecta</taxon>
        <taxon>Pterygota</taxon>
        <taxon>Neoptera</taxon>
        <taxon>Endopterygota</taxon>
        <taxon>Lepidoptera</taxon>
        <taxon>Glossata</taxon>
        <taxon>Ditrysia</taxon>
        <taxon>Papilionoidea</taxon>
        <taxon>Papilionidae</taxon>
        <taxon>Papilioninae</taxon>
        <taxon>Papilio</taxon>
    </lineage>
</organism>
<dbReference type="SUPFAM" id="SSF46938">
    <property type="entry name" value="CRAL/TRIO N-terminal domain"/>
    <property type="match status" value="1"/>
</dbReference>
<accession>A0A194R244</accession>
<dbReference type="AlphaFoldDB" id="A0A194R244"/>
<sequence length="262" mass="30539">MEKNELNDNSLVNTWDSDLSYGTEKLLQVTQHDMDVVLKKYNVTHKQVQEIVDLIQDWYEKQPHLPKNKLDDRVIVRLLVATKFRIEKVKDKIDSLISIKHKTPEFLFNRDPLSPIIDEYLRYGFFAVSPKKSPDDHRVAFFRVKSPREFEVIELIKIALMALEYRRYNDVCLGDEFVYDLSNVSFSNAVQMTPPIVTKMVYYILAMDRLDCNTTTRRQASSGSHSAFRLTSVRAGGLLLVYIPFPPLFIRKICEGEVDLMR</sequence>
<keyword evidence="2" id="KW-1185">Reference proteome</keyword>
<dbReference type="EMBL" id="KQ460878">
    <property type="protein sequence ID" value="KPJ11584.1"/>
    <property type="molecule type" value="Genomic_DNA"/>
</dbReference>
<dbReference type="InterPro" id="IPR036865">
    <property type="entry name" value="CRAL-TRIO_dom_sf"/>
</dbReference>
<proteinExistence type="predicted"/>
<dbReference type="SUPFAM" id="SSF52087">
    <property type="entry name" value="CRAL/TRIO domain"/>
    <property type="match status" value="1"/>
</dbReference>
<dbReference type="InterPro" id="IPR036273">
    <property type="entry name" value="CRAL/TRIO_N_dom_sf"/>
</dbReference>
<dbReference type="PANTHER" id="PTHR10174">
    <property type="entry name" value="ALPHA-TOCOPHEROL TRANSFER PROTEIN-RELATED"/>
    <property type="match status" value="1"/>
</dbReference>
<name>A0A194R244_PAPMA</name>
<reference evidence="1 2" key="1">
    <citation type="journal article" date="2015" name="Nat. Commun.">
        <title>Outbred genome sequencing and CRISPR/Cas9 gene editing in butterflies.</title>
        <authorList>
            <person name="Li X."/>
            <person name="Fan D."/>
            <person name="Zhang W."/>
            <person name="Liu G."/>
            <person name="Zhang L."/>
            <person name="Zhao L."/>
            <person name="Fang X."/>
            <person name="Chen L."/>
            <person name="Dong Y."/>
            <person name="Chen Y."/>
            <person name="Ding Y."/>
            <person name="Zhao R."/>
            <person name="Feng M."/>
            <person name="Zhu Y."/>
            <person name="Feng Y."/>
            <person name="Jiang X."/>
            <person name="Zhu D."/>
            <person name="Xiang H."/>
            <person name="Feng X."/>
            <person name="Li S."/>
            <person name="Wang J."/>
            <person name="Zhang G."/>
            <person name="Kronforst M.R."/>
            <person name="Wang W."/>
        </authorList>
    </citation>
    <scope>NUCLEOTIDE SEQUENCE [LARGE SCALE GENOMIC DNA]</scope>
    <source>
        <strain evidence="1">Ya'a_city_454_Pm</strain>
        <tissue evidence="1">Whole body</tissue>
    </source>
</reference>
<gene>
    <name evidence="1" type="ORF">RR48_08326</name>
</gene>
<dbReference type="PANTHER" id="PTHR10174:SF222">
    <property type="entry name" value="GH10083P-RELATED"/>
    <property type="match status" value="1"/>
</dbReference>
<dbReference type="Gene3D" id="3.40.525.10">
    <property type="entry name" value="CRAL-TRIO lipid binding domain"/>
    <property type="match status" value="1"/>
</dbReference>
<dbReference type="InParanoid" id="A0A194R244"/>
<dbReference type="STRING" id="76193.A0A194R244"/>
<evidence type="ECO:0000313" key="1">
    <source>
        <dbReference type="EMBL" id="KPJ11584.1"/>
    </source>
</evidence>
<dbReference type="Proteomes" id="UP000053240">
    <property type="component" value="Unassembled WGS sequence"/>
</dbReference>
<dbReference type="GO" id="GO:1902936">
    <property type="term" value="F:phosphatidylinositol bisphosphate binding"/>
    <property type="evidence" value="ECO:0007669"/>
    <property type="project" value="TreeGrafter"/>
</dbReference>
<dbReference type="GO" id="GO:0016020">
    <property type="term" value="C:membrane"/>
    <property type="evidence" value="ECO:0007669"/>
    <property type="project" value="TreeGrafter"/>
</dbReference>
<evidence type="ECO:0000313" key="2">
    <source>
        <dbReference type="Proteomes" id="UP000053240"/>
    </source>
</evidence>
<protein>
    <submittedName>
        <fullName evidence="1">Uncharacterized protein</fullName>
    </submittedName>
</protein>